<proteinExistence type="inferred from homology"/>
<dbReference type="STRING" id="765911.Thivi_1543"/>
<sequence length="87" mass="10248">MSYSIRIRKAAQKSLARLSQPHQDRIVAAIRDLREEPRPPGCKKLSGREAWRIRVGDYRIIYEIQDNELIVVVVLVGHRRDIYQSRH</sequence>
<gene>
    <name evidence="3" type="ordered locus">Thivi_1543</name>
</gene>
<organism evidence="3 4">
    <name type="scientific">Thiocystis violascens (strain ATCC 17096 / DSM 198 / 6111)</name>
    <name type="common">Chromatium violascens</name>
    <dbReference type="NCBI Taxonomy" id="765911"/>
    <lineage>
        <taxon>Bacteria</taxon>
        <taxon>Pseudomonadati</taxon>
        <taxon>Pseudomonadota</taxon>
        <taxon>Gammaproteobacteria</taxon>
        <taxon>Chromatiales</taxon>
        <taxon>Chromatiaceae</taxon>
        <taxon>Thiocystis</taxon>
    </lineage>
</organism>
<evidence type="ECO:0000256" key="1">
    <source>
        <dbReference type="ARBA" id="ARBA00006226"/>
    </source>
</evidence>
<dbReference type="InterPro" id="IPR035093">
    <property type="entry name" value="RelE/ParE_toxin_dom_sf"/>
</dbReference>
<dbReference type="OrthoDB" id="5570653at2"/>
<keyword evidence="4" id="KW-1185">Reference proteome</keyword>
<name>I3Y967_THIV6</name>
<dbReference type="Gene3D" id="3.30.2310.20">
    <property type="entry name" value="RelE-like"/>
    <property type="match status" value="1"/>
</dbReference>
<dbReference type="Pfam" id="PF05016">
    <property type="entry name" value="ParE_toxin"/>
    <property type="match status" value="1"/>
</dbReference>
<dbReference type="Proteomes" id="UP000006062">
    <property type="component" value="Chromosome"/>
</dbReference>
<dbReference type="PANTHER" id="PTHR35601:SF1">
    <property type="entry name" value="TOXIN RELE"/>
    <property type="match status" value="1"/>
</dbReference>
<evidence type="ECO:0000313" key="3">
    <source>
        <dbReference type="EMBL" id="AFL73535.1"/>
    </source>
</evidence>
<protein>
    <submittedName>
        <fullName evidence="3">Cytotoxic translational repressor of toxin-antitoxin stability system</fullName>
    </submittedName>
</protein>
<evidence type="ECO:0000256" key="2">
    <source>
        <dbReference type="ARBA" id="ARBA00022649"/>
    </source>
</evidence>
<dbReference type="SUPFAM" id="SSF143011">
    <property type="entry name" value="RelE-like"/>
    <property type="match status" value="1"/>
</dbReference>
<dbReference type="KEGG" id="tvi:Thivi_1543"/>
<dbReference type="HOGENOM" id="CLU_155761_3_0_6"/>
<dbReference type="AlphaFoldDB" id="I3Y967"/>
<dbReference type="PANTHER" id="PTHR35601">
    <property type="entry name" value="TOXIN RELE"/>
    <property type="match status" value="1"/>
</dbReference>
<dbReference type="EMBL" id="CP003154">
    <property type="protein sequence ID" value="AFL73535.1"/>
    <property type="molecule type" value="Genomic_DNA"/>
</dbReference>
<evidence type="ECO:0000313" key="4">
    <source>
        <dbReference type="Proteomes" id="UP000006062"/>
    </source>
</evidence>
<reference evidence="3 4" key="1">
    <citation type="submission" date="2012-06" db="EMBL/GenBank/DDBJ databases">
        <title>Complete sequence of Thiocystis violascens DSM 198.</title>
        <authorList>
            <consortium name="US DOE Joint Genome Institute"/>
            <person name="Lucas S."/>
            <person name="Han J."/>
            <person name="Lapidus A."/>
            <person name="Cheng J.-F."/>
            <person name="Goodwin L."/>
            <person name="Pitluck S."/>
            <person name="Peters L."/>
            <person name="Ovchinnikova G."/>
            <person name="Teshima H."/>
            <person name="Detter J.C."/>
            <person name="Han C."/>
            <person name="Tapia R."/>
            <person name="Land M."/>
            <person name="Hauser L."/>
            <person name="Kyrpides N."/>
            <person name="Ivanova N."/>
            <person name="Pagani I."/>
            <person name="Vogl K."/>
            <person name="Liu Z."/>
            <person name="Frigaard N.-U."/>
            <person name="Bryant D."/>
            <person name="Woyke T."/>
        </authorList>
    </citation>
    <scope>NUCLEOTIDE SEQUENCE [LARGE SCALE GENOMIC DNA]</scope>
    <source>
        <strain evidence="4">ATCC 17096 / DSM 198 / 6111</strain>
    </source>
</reference>
<dbReference type="RefSeq" id="WP_014778001.1">
    <property type="nucleotide sequence ID" value="NC_018012.1"/>
</dbReference>
<accession>I3Y967</accession>
<dbReference type="InterPro" id="IPR007712">
    <property type="entry name" value="RelE/ParE_toxin"/>
</dbReference>
<dbReference type="eggNOG" id="COG2026">
    <property type="taxonomic scope" value="Bacteria"/>
</dbReference>
<comment type="similarity">
    <text evidence="1">Belongs to the RelE toxin family.</text>
</comment>
<keyword evidence="2" id="KW-1277">Toxin-antitoxin system</keyword>